<organism evidence="1 2">
    <name type="scientific">Panagrolaimus sp. JU765</name>
    <dbReference type="NCBI Taxonomy" id="591449"/>
    <lineage>
        <taxon>Eukaryota</taxon>
        <taxon>Metazoa</taxon>
        <taxon>Ecdysozoa</taxon>
        <taxon>Nematoda</taxon>
        <taxon>Chromadorea</taxon>
        <taxon>Rhabditida</taxon>
        <taxon>Tylenchina</taxon>
        <taxon>Panagrolaimomorpha</taxon>
        <taxon>Panagrolaimoidea</taxon>
        <taxon>Panagrolaimidae</taxon>
        <taxon>Panagrolaimus</taxon>
    </lineage>
</organism>
<dbReference type="WBParaSite" id="JU765_v2.g11552.t1">
    <property type="protein sequence ID" value="JU765_v2.g11552.t1"/>
    <property type="gene ID" value="JU765_v2.g11552"/>
</dbReference>
<reference evidence="2" key="1">
    <citation type="submission" date="2022-11" db="UniProtKB">
        <authorList>
            <consortium name="WormBaseParasite"/>
        </authorList>
    </citation>
    <scope>IDENTIFICATION</scope>
</reference>
<evidence type="ECO:0000313" key="1">
    <source>
        <dbReference type="Proteomes" id="UP000887576"/>
    </source>
</evidence>
<proteinExistence type="predicted"/>
<dbReference type="Proteomes" id="UP000887576">
    <property type="component" value="Unplaced"/>
</dbReference>
<protein>
    <submittedName>
        <fullName evidence="2">Uncharacterized protein</fullName>
    </submittedName>
</protein>
<accession>A0AC34PZK1</accession>
<sequence>MAQQTPYIGSKISLISKLDIRYEGILYTVDSKESTIALSKVRSFGTEDRAVNHVVPPQDDVYDYIIFKANDIKDLIVCEMPKPPPSSLPYDPAILSVSEKKSVSSPVPTSTANQARVSSPVASRSTENDRERVQRSPLYQKHNNQNRPARYDNRDGQHRNNQHRGNQSHNRGYRGNQRNGHRPRQQLKFDSDYDFEKANEQFRETLDSIVQTLEASKLDVDDGSSDNTSIKEESDDYYNKSTSFFDNISCEAREKEEGKSSRPDWRKERLTNQETFGQQSVRSYGYRRGNSYHNNRYRGNSGSGYRGGYHNRQGGNKTYRNSNTDPASSR</sequence>
<name>A0AC34PZK1_9BILA</name>
<evidence type="ECO:0000313" key="2">
    <source>
        <dbReference type="WBParaSite" id="JU765_v2.g11552.t1"/>
    </source>
</evidence>